<dbReference type="CDD" id="cd18126">
    <property type="entry name" value="GAPDH_I_C"/>
    <property type="match status" value="1"/>
</dbReference>
<dbReference type="GO" id="GO:0016620">
    <property type="term" value="F:oxidoreductase activity, acting on the aldehyde or oxo group of donors, NAD or NADP as acceptor"/>
    <property type="evidence" value="ECO:0007669"/>
    <property type="project" value="InterPro"/>
</dbReference>
<dbReference type="InterPro" id="IPR020831">
    <property type="entry name" value="GlycerAld/Erythrose_P_DH"/>
</dbReference>
<dbReference type="InterPro" id="IPR020828">
    <property type="entry name" value="GlycerAld_3-P_DH_NAD(P)-bd"/>
</dbReference>
<gene>
    <name evidence="5" type="primary">gap_1</name>
    <name evidence="5" type="ORF">NCTC11862_01816</name>
</gene>
<feature type="domain" description="Glyceraldehyde 3-phosphate dehydrogenase NAD(P) binding" evidence="4">
    <location>
        <begin position="129"/>
        <end position="292"/>
    </location>
</feature>
<evidence type="ECO:0000256" key="3">
    <source>
        <dbReference type="RuleBase" id="RU000397"/>
    </source>
</evidence>
<reference evidence="5 6" key="1">
    <citation type="submission" date="2018-06" db="EMBL/GenBank/DDBJ databases">
        <authorList>
            <consortium name="Pathogen Informatics"/>
            <person name="Doyle S."/>
        </authorList>
    </citation>
    <scope>NUCLEOTIDE SEQUENCE [LARGE SCALE GENOMIC DNA]</scope>
    <source>
        <strain evidence="5 6">NCTC11862</strain>
    </source>
</reference>
<evidence type="ECO:0000256" key="1">
    <source>
        <dbReference type="ARBA" id="ARBA00021022"/>
    </source>
</evidence>
<sequence length="489" mass="54336">MNNHDSMQQKQDDWNRRLSLAQEMLPLISTLHREHNAVTSIFGRLLVGVTDIDIIKAHRYARRVVERELALEDTLPILRELVQMDLGTASIDLGRLAKNFSREESDDLRGFLERELADVIGSERNLEPKDVVLYGFGRIGRLLARILIQREATYGGVRLRAIVVRKKGDEDIVKRASLLRRDSVHGPFDGTISVDHENEVIWANGTPIQMIYASNPAEIDYTSYGINDAIVVDNTGAWRDREGLSQHLKSKGVANVLLTAPGKGDVKNIVYGINHSAITDSDEDRVLSAASCTTNGITPVLKVIGDRYGVRHGHVETVHSYTNDQNLADNYHKGPRRGRAAGLNMVLTETGAAKAVSKALPEFEGKLTGNAIRVPTPDVSMAVLNLELETSVTKDEVNDYLRRVSTDSNLRQQIDYIHSPEVVSTDFVGSTHAGIVDGLATIASDNHLVLYVWYDNEFGYSNQVIRIVEEIGGVRPRVLPQRKDPADIR</sequence>
<dbReference type="PROSITE" id="PS00071">
    <property type="entry name" value="GAPDH"/>
    <property type="match status" value="1"/>
</dbReference>
<dbReference type="SMART" id="SM00846">
    <property type="entry name" value="Gp_dh_N"/>
    <property type="match status" value="1"/>
</dbReference>
<dbReference type="AlphaFoldDB" id="A0A376CNK2"/>
<dbReference type="PANTHER" id="PTHR43454:SF1">
    <property type="entry name" value="GLYCERALDEHYDE 3-PHOSPHATE DEHYDROGENASE NAD(P) BINDING DOMAIN-CONTAINING PROTEIN"/>
    <property type="match status" value="1"/>
</dbReference>
<dbReference type="PANTHER" id="PTHR43454">
    <property type="entry name" value="GLYCERALDEHYDE-3-PHOSPHATE DEHYDROGENASE"/>
    <property type="match status" value="1"/>
</dbReference>
<keyword evidence="6" id="KW-1185">Reference proteome</keyword>
<dbReference type="PRINTS" id="PR00078">
    <property type="entry name" value="G3PDHDRGNASE"/>
</dbReference>
<dbReference type="STRING" id="35756.GCA_001044155_02824"/>
<dbReference type="InterPro" id="IPR020829">
    <property type="entry name" value="GlycerAld_3-P_DH_cat"/>
</dbReference>
<proteinExistence type="inferred from homology"/>
<dbReference type="Pfam" id="PF02800">
    <property type="entry name" value="Gp_dh_C"/>
    <property type="match status" value="1"/>
</dbReference>
<dbReference type="CDD" id="cd05214">
    <property type="entry name" value="GAPDH_I_N"/>
    <property type="match status" value="1"/>
</dbReference>
<dbReference type="SUPFAM" id="SSF51735">
    <property type="entry name" value="NAD(P)-binding Rossmann-fold domains"/>
    <property type="match status" value="1"/>
</dbReference>
<keyword evidence="2 5" id="KW-0560">Oxidoreductase</keyword>
<accession>A0A376CNK2</accession>
<organism evidence="5 6">
    <name type="scientific">Corynebacterium pilosum</name>
    <dbReference type="NCBI Taxonomy" id="35756"/>
    <lineage>
        <taxon>Bacteria</taxon>
        <taxon>Bacillati</taxon>
        <taxon>Actinomycetota</taxon>
        <taxon>Actinomycetes</taxon>
        <taxon>Mycobacteriales</taxon>
        <taxon>Corynebacteriaceae</taxon>
        <taxon>Corynebacterium</taxon>
    </lineage>
</organism>
<dbReference type="Proteomes" id="UP000254467">
    <property type="component" value="Unassembled WGS sequence"/>
</dbReference>
<dbReference type="InterPro" id="IPR036291">
    <property type="entry name" value="NAD(P)-bd_dom_sf"/>
</dbReference>
<evidence type="ECO:0000256" key="2">
    <source>
        <dbReference type="ARBA" id="ARBA00023002"/>
    </source>
</evidence>
<evidence type="ECO:0000259" key="4">
    <source>
        <dbReference type="SMART" id="SM00846"/>
    </source>
</evidence>
<dbReference type="EMBL" id="UFXQ01000001">
    <property type="protein sequence ID" value="STC70010.1"/>
    <property type="molecule type" value="Genomic_DNA"/>
</dbReference>
<dbReference type="NCBIfam" id="NF006139">
    <property type="entry name" value="PRK08289.1"/>
    <property type="match status" value="1"/>
</dbReference>
<dbReference type="SUPFAM" id="SSF55347">
    <property type="entry name" value="Glyceraldehyde-3-phosphate dehydrogenase-like, C-terminal domain"/>
    <property type="match status" value="1"/>
</dbReference>
<dbReference type="Gene3D" id="3.40.50.720">
    <property type="entry name" value="NAD(P)-binding Rossmann-like Domain"/>
    <property type="match status" value="1"/>
</dbReference>
<evidence type="ECO:0000313" key="5">
    <source>
        <dbReference type="EMBL" id="STC70010.1"/>
    </source>
</evidence>
<dbReference type="Gene3D" id="3.30.360.10">
    <property type="entry name" value="Dihydrodipicolinate Reductase, domain 2"/>
    <property type="match status" value="1"/>
</dbReference>
<dbReference type="Pfam" id="PF00044">
    <property type="entry name" value="Gp_dh_N"/>
    <property type="match status" value="1"/>
</dbReference>
<protein>
    <recommendedName>
        <fullName evidence="1">Glyceraldehyde-3-phosphate dehydrogenase</fullName>
    </recommendedName>
</protein>
<dbReference type="InterPro" id="IPR020830">
    <property type="entry name" value="GlycerAld_3-P_DH_AS"/>
</dbReference>
<dbReference type="GO" id="GO:0051287">
    <property type="term" value="F:NAD binding"/>
    <property type="evidence" value="ECO:0007669"/>
    <property type="project" value="InterPro"/>
</dbReference>
<evidence type="ECO:0000313" key="6">
    <source>
        <dbReference type="Proteomes" id="UP000254467"/>
    </source>
</evidence>
<name>A0A376CNK2_9CORY</name>
<comment type="similarity">
    <text evidence="3">Belongs to the glyceraldehyde-3-phosphate dehydrogenase family.</text>
</comment>